<organism evidence="4 5">
    <name type="scientific">Candidatus Uhrbacteria bacterium RIFCSPHIGHO2_02_FULL_53_13</name>
    <dbReference type="NCBI Taxonomy" id="1802389"/>
    <lineage>
        <taxon>Bacteria</taxon>
        <taxon>Candidatus Uhriibacteriota</taxon>
    </lineage>
</organism>
<accession>A0A1F7TXG4</accession>
<evidence type="ECO:0000259" key="3">
    <source>
        <dbReference type="Pfam" id="PF13439"/>
    </source>
</evidence>
<evidence type="ECO:0008006" key="6">
    <source>
        <dbReference type="Google" id="ProtNLM"/>
    </source>
</evidence>
<dbReference type="Pfam" id="PF13439">
    <property type="entry name" value="Glyco_transf_4"/>
    <property type="match status" value="1"/>
</dbReference>
<gene>
    <name evidence="4" type="ORF">A3C17_02180</name>
</gene>
<evidence type="ECO:0000259" key="2">
    <source>
        <dbReference type="Pfam" id="PF00534"/>
    </source>
</evidence>
<dbReference type="InterPro" id="IPR001296">
    <property type="entry name" value="Glyco_trans_1"/>
</dbReference>
<dbReference type="STRING" id="1802389.A3C17_02180"/>
<dbReference type="PANTHER" id="PTHR46401:SF2">
    <property type="entry name" value="GLYCOSYLTRANSFERASE WBBK-RELATED"/>
    <property type="match status" value="1"/>
</dbReference>
<proteinExistence type="predicted"/>
<dbReference type="Proteomes" id="UP000177097">
    <property type="component" value="Unassembled WGS sequence"/>
</dbReference>
<comment type="caution">
    <text evidence="4">The sequence shown here is derived from an EMBL/GenBank/DDBJ whole genome shotgun (WGS) entry which is preliminary data.</text>
</comment>
<dbReference type="Pfam" id="PF00534">
    <property type="entry name" value="Glycos_transf_1"/>
    <property type="match status" value="1"/>
</dbReference>
<evidence type="ECO:0000313" key="5">
    <source>
        <dbReference type="Proteomes" id="UP000177097"/>
    </source>
</evidence>
<dbReference type="InterPro" id="IPR028098">
    <property type="entry name" value="Glyco_trans_4-like_N"/>
</dbReference>
<dbReference type="SUPFAM" id="SSF53756">
    <property type="entry name" value="UDP-Glycosyltransferase/glycogen phosphorylase"/>
    <property type="match status" value="1"/>
</dbReference>
<dbReference type="AlphaFoldDB" id="A0A1F7TXG4"/>
<dbReference type="GO" id="GO:0016757">
    <property type="term" value="F:glycosyltransferase activity"/>
    <property type="evidence" value="ECO:0007669"/>
    <property type="project" value="InterPro"/>
</dbReference>
<dbReference type="CDD" id="cd03809">
    <property type="entry name" value="GT4_MtfB-like"/>
    <property type="match status" value="1"/>
</dbReference>
<protein>
    <recommendedName>
        <fullName evidence="6">Glycosyl transferase family 1 domain-containing protein</fullName>
    </recommendedName>
</protein>
<feature type="domain" description="Glycosyl transferase family 1" evidence="2">
    <location>
        <begin position="185"/>
        <end position="343"/>
    </location>
</feature>
<dbReference type="Gene3D" id="3.40.50.2000">
    <property type="entry name" value="Glycogen Phosphorylase B"/>
    <property type="match status" value="2"/>
</dbReference>
<evidence type="ECO:0000256" key="1">
    <source>
        <dbReference type="ARBA" id="ARBA00022679"/>
    </source>
</evidence>
<dbReference type="EMBL" id="MGDX01000026">
    <property type="protein sequence ID" value="OGL70720.1"/>
    <property type="molecule type" value="Genomic_DNA"/>
</dbReference>
<sequence>MNIALSLLSGVRYGGVTYFENLIPKLVEEGRAHTFHFFVSHGHPLMERVTSSRAVFHEVLGQNTSGLKRFLFEQVALPWKLKQLHIDIVYTAKNINVLFAPCKTVTAIRNVEPFVYAHYRNHWRLNILSKMKWMMTALSVRKADRIVAVSRGVKERVVERFPDAEGKTVVIYNGNPVTQAPQPAARQNFLLSASKFVAYANQLNLIHGYARLCERRLDVPPLKLAGGVHDKAYFESVQRAVRDHGLQKQIEFLGLVPQKDLFELYAQARAFVFPSTLEACPHTLIEVMACGTPVCTTTHQPMPEICKDGAVYVEAFDPKSIADGLEKVLFDEDVRTRITRAALERQKDFDWTKTARQLIQLFDRMV</sequence>
<reference evidence="4 5" key="1">
    <citation type="journal article" date="2016" name="Nat. Commun.">
        <title>Thousands of microbial genomes shed light on interconnected biogeochemical processes in an aquifer system.</title>
        <authorList>
            <person name="Anantharaman K."/>
            <person name="Brown C.T."/>
            <person name="Hug L.A."/>
            <person name="Sharon I."/>
            <person name="Castelle C.J."/>
            <person name="Probst A.J."/>
            <person name="Thomas B.C."/>
            <person name="Singh A."/>
            <person name="Wilkins M.J."/>
            <person name="Karaoz U."/>
            <person name="Brodie E.L."/>
            <person name="Williams K.H."/>
            <person name="Hubbard S.S."/>
            <person name="Banfield J.F."/>
        </authorList>
    </citation>
    <scope>NUCLEOTIDE SEQUENCE [LARGE SCALE GENOMIC DNA]</scope>
</reference>
<feature type="domain" description="Glycosyltransferase subfamily 4-like N-terminal" evidence="3">
    <location>
        <begin position="14"/>
        <end position="174"/>
    </location>
</feature>
<evidence type="ECO:0000313" key="4">
    <source>
        <dbReference type="EMBL" id="OGL70720.1"/>
    </source>
</evidence>
<name>A0A1F7TXG4_9BACT</name>
<dbReference type="PANTHER" id="PTHR46401">
    <property type="entry name" value="GLYCOSYLTRANSFERASE WBBK-RELATED"/>
    <property type="match status" value="1"/>
</dbReference>
<keyword evidence="1" id="KW-0808">Transferase</keyword>